<comment type="similarity">
    <text evidence="1">Belongs to the peptidase A24 family.</text>
</comment>
<keyword evidence="5" id="KW-1185">Reference proteome</keyword>
<evidence type="ECO:0000256" key="1">
    <source>
        <dbReference type="ARBA" id="ARBA00005801"/>
    </source>
</evidence>
<dbReference type="InterPro" id="IPR050882">
    <property type="entry name" value="Prepilin_peptidase/N-MTase"/>
</dbReference>
<evidence type="ECO:0000313" key="5">
    <source>
        <dbReference type="Proteomes" id="UP000004221"/>
    </source>
</evidence>
<dbReference type="InterPro" id="IPR000045">
    <property type="entry name" value="Prepilin_IV_endopep_pep"/>
</dbReference>
<feature type="transmembrane region" description="Helical" evidence="2">
    <location>
        <begin position="28"/>
        <end position="49"/>
    </location>
</feature>
<feature type="transmembrane region" description="Helical" evidence="2">
    <location>
        <begin position="120"/>
        <end position="141"/>
    </location>
</feature>
<dbReference type="EMBL" id="CAGS01000518">
    <property type="protein sequence ID" value="CCF85768.1"/>
    <property type="molecule type" value="Genomic_DNA"/>
</dbReference>
<feature type="transmembrane region" description="Helical" evidence="2">
    <location>
        <begin position="56"/>
        <end position="82"/>
    </location>
</feature>
<evidence type="ECO:0000256" key="2">
    <source>
        <dbReference type="SAM" id="Phobius"/>
    </source>
</evidence>
<keyword evidence="2" id="KW-0812">Transmembrane</keyword>
<dbReference type="GO" id="GO:0006465">
    <property type="term" value="P:signal peptide processing"/>
    <property type="evidence" value="ECO:0007669"/>
    <property type="project" value="TreeGrafter"/>
</dbReference>
<evidence type="ECO:0000259" key="3">
    <source>
        <dbReference type="Pfam" id="PF01478"/>
    </source>
</evidence>
<sequence>MTPAWLATPVILTILAIATVTDLRTRLVPAWLTFGGAAVGLIVASVFGWNALQSSIVGLVVGGLILLPFVLIGGFGLADALLLATIGAWCGWEFVLWTTWWTALAGAVLAIIARWRGRRTFPYVPAITIGVVLAIFSQQLLMITS</sequence>
<dbReference type="Pfam" id="PF01478">
    <property type="entry name" value="Peptidase_A24"/>
    <property type="match status" value="1"/>
</dbReference>
<dbReference type="GO" id="GO:0005886">
    <property type="term" value="C:plasma membrane"/>
    <property type="evidence" value="ECO:0007669"/>
    <property type="project" value="TreeGrafter"/>
</dbReference>
<name>I4EM55_9BACT</name>
<dbReference type="PANTHER" id="PTHR30487:SF0">
    <property type="entry name" value="PREPILIN LEADER PEPTIDASE_N-METHYLTRANSFERASE-RELATED"/>
    <property type="match status" value="1"/>
</dbReference>
<protein>
    <submittedName>
        <fullName evidence="4">Putative Peptidase A24A, prepilin type IV</fullName>
    </submittedName>
</protein>
<dbReference type="Gene3D" id="1.20.120.1220">
    <property type="match status" value="1"/>
</dbReference>
<keyword evidence="2" id="KW-0472">Membrane</keyword>
<dbReference type="RefSeq" id="WP_008480942.1">
    <property type="nucleotide sequence ID" value="NZ_CAGS01000518.1"/>
</dbReference>
<organism evidence="4 5">
    <name type="scientific">Nitrolancea hollandica Lb</name>
    <dbReference type="NCBI Taxonomy" id="1129897"/>
    <lineage>
        <taxon>Bacteria</taxon>
        <taxon>Pseudomonadati</taxon>
        <taxon>Thermomicrobiota</taxon>
        <taxon>Thermomicrobia</taxon>
        <taxon>Sphaerobacterales</taxon>
        <taxon>Sphaerobacterineae</taxon>
        <taxon>Sphaerobacteraceae</taxon>
        <taxon>Nitrolancea</taxon>
    </lineage>
</organism>
<dbReference type="OrthoDB" id="5508079at2"/>
<gene>
    <name evidence="4" type="ORF">NITHO_5650002</name>
</gene>
<keyword evidence="2" id="KW-1133">Transmembrane helix</keyword>
<dbReference type="AlphaFoldDB" id="I4EM55"/>
<accession>I4EM55</accession>
<dbReference type="PANTHER" id="PTHR30487">
    <property type="entry name" value="TYPE 4 PREPILIN-LIKE PROTEINS LEADER PEPTIDE-PROCESSING ENZYME"/>
    <property type="match status" value="1"/>
</dbReference>
<evidence type="ECO:0000313" key="4">
    <source>
        <dbReference type="EMBL" id="CCF85768.1"/>
    </source>
</evidence>
<dbReference type="GO" id="GO:0004190">
    <property type="term" value="F:aspartic-type endopeptidase activity"/>
    <property type="evidence" value="ECO:0007669"/>
    <property type="project" value="InterPro"/>
</dbReference>
<comment type="caution">
    <text evidence="4">The sequence shown here is derived from an EMBL/GenBank/DDBJ whole genome shotgun (WGS) entry which is preliminary data.</text>
</comment>
<proteinExistence type="inferred from homology"/>
<dbReference type="Proteomes" id="UP000004221">
    <property type="component" value="Unassembled WGS sequence"/>
</dbReference>
<reference evidence="4 5" key="1">
    <citation type="journal article" date="2012" name="ISME J.">
        <title>Nitrification expanded: discovery, physiology and genomics of a nitrite-oxidizing bacterium from the phylum Chloroflexi.</title>
        <authorList>
            <person name="Sorokin D.Y."/>
            <person name="Lucker S."/>
            <person name="Vejmelkova D."/>
            <person name="Kostrikina N.A."/>
            <person name="Kleerebezem R."/>
            <person name="Rijpstra W.I."/>
            <person name="Damste J.S."/>
            <person name="Le Paslier D."/>
            <person name="Muyzer G."/>
            <person name="Wagner M."/>
            <person name="van Loosdrecht M.C."/>
            <person name="Daims H."/>
        </authorList>
    </citation>
    <scope>NUCLEOTIDE SEQUENCE [LARGE SCALE GENOMIC DNA]</scope>
    <source>
        <strain evidence="5">none</strain>
    </source>
</reference>
<feature type="domain" description="Prepilin type IV endopeptidase peptidase" evidence="3">
    <location>
        <begin position="10"/>
        <end position="111"/>
    </location>
</feature>
<feature type="transmembrane region" description="Helical" evidence="2">
    <location>
        <begin position="94"/>
        <end position="113"/>
    </location>
</feature>